<dbReference type="AlphaFoldDB" id="A0A2U3KYD0"/>
<evidence type="ECO:0000313" key="3">
    <source>
        <dbReference type="EMBL" id="SPF44665.1"/>
    </source>
</evidence>
<dbReference type="Pfam" id="PF07238">
    <property type="entry name" value="PilZ"/>
    <property type="match status" value="1"/>
</dbReference>
<gene>
    <name evidence="3" type="ORF">SBA1_550030</name>
</gene>
<feature type="modified residue" description="4-aspartylphosphate" evidence="1">
    <location>
        <position position="53"/>
    </location>
</feature>
<evidence type="ECO:0000256" key="1">
    <source>
        <dbReference type="PROSITE-ProRule" id="PRU00169"/>
    </source>
</evidence>
<dbReference type="SUPFAM" id="SSF141371">
    <property type="entry name" value="PilZ domain-like"/>
    <property type="match status" value="1"/>
</dbReference>
<keyword evidence="1" id="KW-0597">Phosphoprotein</keyword>
<protein>
    <submittedName>
        <fullName evidence="3">Putative Response regulator receiver protein</fullName>
    </submittedName>
</protein>
<dbReference type="GO" id="GO:0035438">
    <property type="term" value="F:cyclic-di-GMP binding"/>
    <property type="evidence" value="ECO:0007669"/>
    <property type="project" value="InterPro"/>
</dbReference>
<evidence type="ECO:0000313" key="4">
    <source>
        <dbReference type="Proteomes" id="UP000238701"/>
    </source>
</evidence>
<dbReference type="Pfam" id="PF00072">
    <property type="entry name" value="Response_reg"/>
    <property type="match status" value="1"/>
</dbReference>
<dbReference type="EMBL" id="OMOD01000150">
    <property type="protein sequence ID" value="SPF44665.1"/>
    <property type="molecule type" value="Genomic_DNA"/>
</dbReference>
<name>A0A2U3KYD0_9BACT</name>
<feature type="domain" description="Response regulatory" evidence="2">
    <location>
        <begin position="4"/>
        <end position="118"/>
    </location>
</feature>
<dbReference type="InterPro" id="IPR001789">
    <property type="entry name" value="Sig_transdc_resp-reg_receiver"/>
</dbReference>
<dbReference type="CDD" id="cd00156">
    <property type="entry name" value="REC"/>
    <property type="match status" value="1"/>
</dbReference>
<dbReference type="GO" id="GO:0000160">
    <property type="term" value="P:phosphorelay signal transduction system"/>
    <property type="evidence" value="ECO:0007669"/>
    <property type="project" value="InterPro"/>
</dbReference>
<dbReference type="InterPro" id="IPR011006">
    <property type="entry name" value="CheY-like_superfamily"/>
</dbReference>
<sequence length="241" mass="26829">MTLESLLLSQDPELVRVIRPTLEKLSIDVEICHEARSAADILISEKFDAVIVDCDDLKGGLEVLQGLRSTPSNKNSVTFAILNGKKTTTQDAFGMGANFVLQKPISTLNASRCFHAALNFMVRERRRYFRHPVKMPIQIVLGDKKVKASSTNISESGIALQLREALPKGATPHLQFTLPETDHKMSLEAEVVWADVKGRAGLRFHHVEKESQVYLEKWLDARLEDELPGAKDLIAESGTLQ</sequence>
<dbReference type="Gene3D" id="2.40.10.220">
    <property type="entry name" value="predicted glycosyltransferase like domains"/>
    <property type="match status" value="1"/>
</dbReference>
<reference evidence="4" key="1">
    <citation type="submission" date="2018-02" db="EMBL/GenBank/DDBJ databases">
        <authorList>
            <person name="Hausmann B."/>
        </authorList>
    </citation>
    <scope>NUCLEOTIDE SEQUENCE [LARGE SCALE GENOMIC DNA]</scope>
    <source>
        <strain evidence="4">Peat soil MAG SbA1</strain>
    </source>
</reference>
<organism evidence="3 4">
    <name type="scientific">Candidatus Sulfotelmatobacter kueseliae</name>
    <dbReference type="NCBI Taxonomy" id="2042962"/>
    <lineage>
        <taxon>Bacteria</taxon>
        <taxon>Pseudomonadati</taxon>
        <taxon>Acidobacteriota</taxon>
        <taxon>Terriglobia</taxon>
        <taxon>Terriglobales</taxon>
        <taxon>Candidatus Korobacteraceae</taxon>
        <taxon>Candidatus Sulfotelmatobacter</taxon>
    </lineage>
</organism>
<dbReference type="PROSITE" id="PS50110">
    <property type="entry name" value="RESPONSE_REGULATORY"/>
    <property type="match status" value="1"/>
</dbReference>
<dbReference type="Gene3D" id="3.40.50.2300">
    <property type="match status" value="1"/>
</dbReference>
<proteinExistence type="predicted"/>
<dbReference type="SUPFAM" id="SSF52172">
    <property type="entry name" value="CheY-like"/>
    <property type="match status" value="1"/>
</dbReference>
<dbReference type="Proteomes" id="UP000238701">
    <property type="component" value="Unassembled WGS sequence"/>
</dbReference>
<dbReference type="InterPro" id="IPR009875">
    <property type="entry name" value="PilZ_domain"/>
</dbReference>
<evidence type="ECO:0000259" key="2">
    <source>
        <dbReference type="PROSITE" id="PS50110"/>
    </source>
</evidence>
<accession>A0A2U3KYD0</accession>